<dbReference type="OrthoDB" id="256303at2759"/>
<gene>
    <name evidence="4" type="ORF">LtaPh_0103300</name>
</gene>
<proteinExistence type="predicted"/>
<accession>A0A640KC98</accession>
<keyword evidence="1 3" id="KW-0853">WD repeat</keyword>
<sequence length="339" mass="36953">MTQSVSIGADHRLEATTSDCVSSVRFSPKECPMLMTGVASWDGSCSIWQVARNPAGAVISQPAWTTTDDSPLLTMSFSADGRVFFGGCSKTAAMWDLNSNQKAVVASHDLPISCLDFLTLPQTMGQMLITGSWDGKLRWWDLRQQNYVREENLGEPVFALDAQKTVPMMAAVTGRLVHVYDVQQMQKVNELKLPDVMKFNLRCITCAPQYDGVGVGSSEGRVSFISMKDAPGCTFKAHITTEKSHYILSQTNFCVHHPTLPLLVSGGGDGNLTVINRADRKVIKTLQCEQKVGTQAIPISAGDISADGSLVAYAHSYDWAMGKSGYRNQPTSVHIRPLS</sequence>
<dbReference type="VEuPathDB" id="TriTrypDB:LtaPh_0103300"/>
<dbReference type="PROSITE" id="PS50082">
    <property type="entry name" value="WD_REPEATS_2"/>
    <property type="match status" value="1"/>
</dbReference>
<name>A0A640KC98_LEITA</name>
<dbReference type="AlphaFoldDB" id="A0A640KC98"/>
<dbReference type="InterPro" id="IPR036322">
    <property type="entry name" value="WD40_repeat_dom_sf"/>
</dbReference>
<dbReference type="InterPro" id="IPR015943">
    <property type="entry name" value="WD40/YVTN_repeat-like_dom_sf"/>
</dbReference>
<dbReference type="Proteomes" id="UP000419144">
    <property type="component" value="Unassembled WGS sequence"/>
</dbReference>
<evidence type="ECO:0000256" key="2">
    <source>
        <dbReference type="ARBA" id="ARBA00022737"/>
    </source>
</evidence>
<dbReference type="Pfam" id="PF00400">
    <property type="entry name" value="WD40"/>
    <property type="match status" value="2"/>
</dbReference>
<dbReference type="PANTHER" id="PTHR10971">
    <property type="entry name" value="MRNA EXPORT FACTOR AND BUB3"/>
    <property type="match status" value="1"/>
</dbReference>
<keyword evidence="5" id="KW-1185">Reference proteome</keyword>
<evidence type="ECO:0000256" key="1">
    <source>
        <dbReference type="ARBA" id="ARBA00022574"/>
    </source>
</evidence>
<dbReference type="SUPFAM" id="SSF50978">
    <property type="entry name" value="WD40 repeat-like"/>
    <property type="match status" value="1"/>
</dbReference>
<comment type="caution">
    <text evidence="4">The sequence shown here is derived from an EMBL/GenBank/DDBJ whole genome shotgun (WGS) entry which is preliminary data.</text>
</comment>
<evidence type="ECO:0000256" key="3">
    <source>
        <dbReference type="PROSITE-ProRule" id="PRU00221"/>
    </source>
</evidence>
<evidence type="ECO:0000313" key="4">
    <source>
        <dbReference type="EMBL" id="GET85387.1"/>
    </source>
</evidence>
<reference evidence="4" key="1">
    <citation type="submission" date="2019-11" db="EMBL/GenBank/DDBJ databases">
        <title>Leishmania tarentolae CDS.</title>
        <authorList>
            <person name="Goto Y."/>
            <person name="Yamagishi J."/>
        </authorList>
    </citation>
    <scope>NUCLEOTIDE SEQUENCE [LARGE SCALE GENOMIC DNA]</scope>
    <source>
        <strain evidence="4">Parrot Tar II</strain>
    </source>
</reference>
<dbReference type="Gene3D" id="2.130.10.10">
    <property type="entry name" value="YVTN repeat-like/Quinoprotein amine dehydrogenase"/>
    <property type="match status" value="1"/>
</dbReference>
<dbReference type="InterPro" id="IPR001680">
    <property type="entry name" value="WD40_rpt"/>
</dbReference>
<dbReference type="EMBL" id="BLBS01000001">
    <property type="protein sequence ID" value="GET85387.1"/>
    <property type="molecule type" value="Genomic_DNA"/>
</dbReference>
<dbReference type="SMART" id="SM00320">
    <property type="entry name" value="WD40"/>
    <property type="match status" value="4"/>
</dbReference>
<organism evidence="4 5">
    <name type="scientific">Leishmania tarentolae</name>
    <name type="common">Sauroleishmania tarentolae</name>
    <dbReference type="NCBI Taxonomy" id="5689"/>
    <lineage>
        <taxon>Eukaryota</taxon>
        <taxon>Discoba</taxon>
        <taxon>Euglenozoa</taxon>
        <taxon>Kinetoplastea</taxon>
        <taxon>Metakinetoplastina</taxon>
        <taxon>Trypanosomatida</taxon>
        <taxon>Trypanosomatidae</taxon>
        <taxon>Leishmaniinae</taxon>
        <taxon>Leishmania</taxon>
        <taxon>lizard Leishmania</taxon>
    </lineage>
</organism>
<protein>
    <submittedName>
        <fullName evidence="4">Poly(A) export protein, putative</fullName>
    </submittedName>
</protein>
<keyword evidence="2" id="KW-0677">Repeat</keyword>
<feature type="repeat" description="WD" evidence="3">
    <location>
        <begin position="105"/>
        <end position="150"/>
    </location>
</feature>
<dbReference type="FunFam" id="2.130.10.10:FF:001245">
    <property type="entry name" value="Putative poly(A) export protein"/>
    <property type="match status" value="1"/>
</dbReference>
<evidence type="ECO:0000313" key="5">
    <source>
        <dbReference type="Proteomes" id="UP000419144"/>
    </source>
</evidence>